<protein>
    <submittedName>
        <fullName evidence="1">Uncharacterized protein</fullName>
    </submittedName>
</protein>
<comment type="caution">
    <text evidence="1">The sequence shown here is derived from an EMBL/GenBank/DDBJ whole genome shotgun (WGS) entry which is preliminary data.</text>
</comment>
<proteinExistence type="predicted"/>
<organism evidence="1 2">
    <name type="scientific">Polarella glacialis</name>
    <name type="common">Dinoflagellate</name>
    <dbReference type="NCBI Taxonomy" id="89957"/>
    <lineage>
        <taxon>Eukaryota</taxon>
        <taxon>Sar</taxon>
        <taxon>Alveolata</taxon>
        <taxon>Dinophyceae</taxon>
        <taxon>Suessiales</taxon>
        <taxon>Suessiaceae</taxon>
        <taxon>Polarella</taxon>
    </lineage>
</organism>
<evidence type="ECO:0000313" key="1">
    <source>
        <dbReference type="EMBL" id="CAE8691064.1"/>
    </source>
</evidence>
<dbReference type="EMBL" id="CAJNNW010027367">
    <property type="protein sequence ID" value="CAE8691064.1"/>
    <property type="molecule type" value="Genomic_DNA"/>
</dbReference>
<name>A0A813K631_POLGL</name>
<feature type="non-terminal residue" evidence="1">
    <location>
        <position position="1"/>
    </location>
</feature>
<evidence type="ECO:0000313" key="2">
    <source>
        <dbReference type="Proteomes" id="UP000626109"/>
    </source>
</evidence>
<gene>
    <name evidence="1" type="ORF">PGLA2088_LOCUS27230</name>
</gene>
<accession>A0A813K631</accession>
<dbReference type="Proteomes" id="UP000626109">
    <property type="component" value="Unassembled WGS sequence"/>
</dbReference>
<sequence>RCCSAYGLVRDHEVQSLSLVLGSDPQSRPGYDYDKAILEHLAFGSHDGNDKPELDEQGNLVDDLQGPEANSIWEDAEYLKKLPRPQRREDCDLLQMQIDRAVHPSLLLSPEQKGEAESAVRSLFDNGIAQRELQALYNAYHTGLGL</sequence>
<reference evidence="1" key="1">
    <citation type="submission" date="2021-02" db="EMBL/GenBank/DDBJ databases">
        <authorList>
            <person name="Dougan E. K."/>
            <person name="Rhodes N."/>
            <person name="Thang M."/>
            <person name="Chan C."/>
        </authorList>
    </citation>
    <scope>NUCLEOTIDE SEQUENCE</scope>
</reference>
<dbReference type="AlphaFoldDB" id="A0A813K631"/>